<proteinExistence type="predicted"/>
<evidence type="ECO:0000313" key="1">
    <source>
        <dbReference type="Ensembl" id="ENSCHIP00010019458.1"/>
    </source>
</evidence>
<reference evidence="1" key="1">
    <citation type="submission" date="2019-03" db="EMBL/GenBank/DDBJ databases">
        <title>Genome sequencing and reference-guided assembly of Black Bengal Goat (Capra hircus).</title>
        <authorList>
            <person name="Siddiki A.Z."/>
            <person name="Baten A."/>
            <person name="Billah M."/>
            <person name="Alam M.A.U."/>
            <person name="Shawrob K.S.M."/>
            <person name="Saha S."/>
            <person name="Chowdhury M."/>
            <person name="Rahman A.H."/>
            <person name="Stear M."/>
            <person name="Miah G."/>
            <person name="Das G.B."/>
            <person name="Hossain M.M."/>
            <person name="Kumkum M."/>
            <person name="Islam M.S."/>
            <person name="Mollah A.M."/>
            <person name="Ahsan A."/>
            <person name="Tusar F."/>
            <person name="Khan M.K.I."/>
        </authorList>
    </citation>
    <scope>NUCLEOTIDE SEQUENCE [LARGE SCALE GENOMIC DNA]</scope>
</reference>
<sequence>GKISWIFWSCGRKHGVSLELGLEPQGPALVASGKSSLHAICEGPLRIPLQLVPGTRSSSGADAGTSRPEASVRNSAHIKGHEALPASLPPSFLNTGFGPTALGVLWRRGGAGLMSNPSPQVLEGVASTSVCRPKSSMTSTSHRQRRERHFHRYLSAGWLVRAQALLQRHQGLDVDAGQPPPLH</sequence>
<name>A0A8C2QZI5_CAPHI</name>
<organism evidence="1">
    <name type="scientific">Capra hircus</name>
    <name type="common">Goat</name>
    <dbReference type="NCBI Taxonomy" id="9925"/>
    <lineage>
        <taxon>Eukaryota</taxon>
        <taxon>Metazoa</taxon>
        <taxon>Chordata</taxon>
        <taxon>Craniata</taxon>
        <taxon>Vertebrata</taxon>
        <taxon>Euteleostomi</taxon>
        <taxon>Mammalia</taxon>
        <taxon>Eutheria</taxon>
        <taxon>Laurasiatheria</taxon>
        <taxon>Artiodactyla</taxon>
        <taxon>Ruminantia</taxon>
        <taxon>Pecora</taxon>
        <taxon>Bovidae</taxon>
        <taxon>Caprinae</taxon>
        <taxon>Capra</taxon>
    </lineage>
</organism>
<accession>A0A8C2QZI5</accession>
<dbReference type="AlphaFoldDB" id="A0A8C2QZI5"/>
<reference evidence="1" key="2">
    <citation type="submission" date="2025-08" db="UniProtKB">
        <authorList>
            <consortium name="Ensembl"/>
        </authorList>
    </citation>
    <scope>IDENTIFICATION</scope>
</reference>
<protein>
    <submittedName>
        <fullName evidence="1">Uncharacterized protein</fullName>
    </submittedName>
</protein>
<dbReference type="Ensembl" id="ENSCHIT00010027354.1">
    <property type="protein sequence ID" value="ENSCHIP00010019458.1"/>
    <property type="gene ID" value="ENSCHIG00010014315.1"/>
</dbReference>